<reference evidence="1" key="1">
    <citation type="submission" date="2022-11" db="EMBL/GenBank/DDBJ databases">
        <title>Genome Sequence of Boeremia exigua.</title>
        <authorList>
            <person name="Buettner E."/>
        </authorList>
    </citation>
    <scope>NUCLEOTIDE SEQUENCE</scope>
    <source>
        <strain evidence="1">CU02</strain>
    </source>
</reference>
<evidence type="ECO:0000313" key="2">
    <source>
        <dbReference type="Proteomes" id="UP001153331"/>
    </source>
</evidence>
<organism evidence="1 2">
    <name type="scientific">Boeremia exigua</name>
    <dbReference type="NCBI Taxonomy" id="749465"/>
    <lineage>
        <taxon>Eukaryota</taxon>
        <taxon>Fungi</taxon>
        <taxon>Dikarya</taxon>
        <taxon>Ascomycota</taxon>
        <taxon>Pezizomycotina</taxon>
        <taxon>Dothideomycetes</taxon>
        <taxon>Pleosporomycetidae</taxon>
        <taxon>Pleosporales</taxon>
        <taxon>Pleosporineae</taxon>
        <taxon>Didymellaceae</taxon>
        <taxon>Boeremia</taxon>
    </lineage>
</organism>
<protein>
    <submittedName>
        <fullName evidence="1">Uncharacterized protein</fullName>
    </submittedName>
</protein>
<gene>
    <name evidence="1" type="ORF">OPT61_g6425</name>
</gene>
<sequence length="559" mass="61246">MTVDVSAFYWCNDVVRTVLVKPARSRPWKAEHLGRSTSAVTRNATKQWTVRTHPKLLYYASCPTGEHSHVDQFIENRLRTNEKLSSEFTRWTGEVAIAASSNIHYNTSTSLVNSVEDLQKPVQPRTDIEQPPIESDEALEKPQSPAPATEPVNPFHPSQFPDGGKDAWLCLLGGFCCLFCSFGWINCLGIFQNYYQTHQLRDYSPSSIAWIASIEIFMMFFPGPIVGWAFDNYGPKYLLIFGTFFHVFGLMMTSLCTEYYQFILAQAICSPLGLNCIFNAATSTIPTWFLAKRGAAYGIMAAGSGLGGIIIPIMASHLIPSIGFGWTMRAIAFMLLGLLIIASLTVKSRLPPRPRPLRFKVFLEPFADVRFVLLTASSFLFFMGLFIPINFIEVQAIADGMSVRLAGYLLAVLNAASIFGRIIPGALADKVGKFNMQSLWCMVAGIIVLALGLPASSNAAYITFAALYGFASGAYVSLLPAQMAHISEVHQIGVRVGVTFACVSFAGLIGNPIAGAIVTNNQGKYWGLNVFAGVLLLAGASMFTFTRFYVAGWKVAARV</sequence>
<accession>A0ACC2I6N3</accession>
<dbReference type="EMBL" id="JAPHNI010000462">
    <property type="protein sequence ID" value="KAJ8110825.1"/>
    <property type="molecule type" value="Genomic_DNA"/>
</dbReference>
<comment type="caution">
    <text evidence="1">The sequence shown here is derived from an EMBL/GenBank/DDBJ whole genome shotgun (WGS) entry which is preliminary data.</text>
</comment>
<dbReference type="Proteomes" id="UP001153331">
    <property type="component" value="Unassembled WGS sequence"/>
</dbReference>
<evidence type="ECO:0000313" key="1">
    <source>
        <dbReference type="EMBL" id="KAJ8110825.1"/>
    </source>
</evidence>
<name>A0ACC2I6N3_9PLEO</name>
<keyword evidence="2" id="KW-1185">Reference proteome</keyword>
<proteinExistence type="predicted"/>